<keyword evidence="2" id="KW-0520">NAD</keyword>
<evidence type="ECO:0000313" key="6">
    <source>
        <dbReference type="Proteomes" id="UP000326757"/>
    </source>
</evidence>
<dbReference type="GO" id="GO:0005739">
    <property type="term" value="C:mitochondrion"/>
    <property type="evidence" value="ECO:0007669"/>
    <property type="project" value="TreeGrafter"/>
</dbReference>
<dbReference type="AlphaFoldDB" id="A0A5N6K3Y9"/>
<accession>A0A5N6K3Y9</accession>
<evidence type="ECO:0000256" key="1">
    <source>
        <dbReference type="ARBA" id="ARBA00023002"/>
    </source>
</evidence>
<dbReference type="PANTHER" id="PTHR46505:SF1">
    <property type="entry name" value="OXIDOREDUCTASE NAD-BINDING DOMAIN-CONTAINING PROTEIN 1"/>
    <property type="match status" value="1"/>
</dbReference>
<dbReference type="InterPro" id="IPR017927">
    <property type="entry name" value="FAD-bd_FR_type"/>
</dbReference>
<dbReference type="InterPro" id="IPR052128">
    <property type="entry name" value="Oxidoreductase_NAD-binding"/>
</dbReference>
<dbReference type="PANTHER" id="PTHR46505">
    <property type="entry name" value="OXIDOREDUCTASE NAD-BINDING DOMAIN-CONTAINING PROTEIN 1"/>
    <property type="match status" value="1"/>
</dbReference>
<reference evidence="5 6" key="1">
    <citation type="submission" date="2019-06" db="EMBL/GenBank/DDBJ databases">
        <title>Genome Sequence of the Brown Rot Fungal Pathogen Monilinia laxa.</title>
        <authorList>
            <person name="De Miccolis Angelini R.M."/>
            <person name="Landi L."/>
            <person name="Abate D."/>
            <person name="Pollastro S."/>
            <person name="Romanazzi G."/>
            <person name="Faretra F."/>
        </authorList>
    </citation>
    <scope>NUCLEOTIDE SEQUENCE [LARGE SCALE GENOMIC DNA]</scope>
    <source>
        <strain evidence="5 6">Mlax316</strain>
    </source>
</reference>
<feature type="region of interest" description="Disordered" evidence="3">
    <location>
        <begin position="60"/>
        <end position="81"/>
    </location>
</feature>
<evidence type="ECO:0000313" key="5">
    <source>
        <dbReference type="EMBL" id="KAB8297085.1"/>
    </source>
</evidence>
<name>A0A5N6K3Y9_MONLA</name>
<feature type="region of interest" description="Disordered" evidence="3">
    <location>
        <begin position="1"/>
        <end position="38"/>
    </location>
</feature>
<keyword evidence="1" id="KW-0560">Oxidoreductase</keyword>
<protein>
    <recommendedName>
        <fullName evidence="4">FAD-binding FR-type domain-containing protein</fullName>
    </recommendedName>
</protein>
<dbReference type="Gene3D" id="2.40.30.10">
    <property type="entry name" value="Translation factors"/>
    <property type="match status" value="1"/>
</dbReference>
<gene>
    <name evidence="5" type="ORF">EYC80_002473</name>
</gene>
<dbReference type="Proteomes" id="UP000326757">
    <property type="component" value="Unassembled WGS sequence"/>
</dbReference>
<evidence type="ECO:0000259" key="4">
    <source>
        <dbReference type="PROSITE" id="PS51384"/>
    </source>
</evidence>
<feature type="region of interest" description="Disordered" evidence="3">
    <location>
        <begin position="102"/>
        <end position="141"/>
    </location>
</feature>
<keyword evidence="6" id="KW-1185">Reference proteome</keyword>
<dbReference type="OrthoDB" id="436496at2759"/>
<sequence>MKDSGVDNKRGNNEVRERDEERSDGKRYLSHIERTATEPRDESLHTLILQKITPMNATTRLFYLSPPPPSSTSNPRQKQKLTWKPGQWVDLYLPGIEKPGGYSITNFPLPPTRNNTRNSPSTSTSPNDENPSPKKREEEEQGIELAIQRPIFTHEEDGKISEQVTWLFQDAEEILGTEVRVRIGGSFPTSSDFHTFHFTVTMVINQAHWANPTNLKFP</sequence>
<feature type="compositionally biased region" description="Low complexity" evidence="3">
    <location>
        <begin position="112"/>
        <end position="130"/>
    </location>
</feature>
<proteinExistence type="predicted"/>
<dbReference type="SUPFAM" id="SSF63380">
    <property type="entry name" value="Riboflavin synthase domain-like"/>
    <property type="match status" value="1"/>
</dbReference>
<dbReference type="GO" id="GO:0016491">
    <property type="term" value="F:oxidoreductase activity"/>
    <property type="evidence" value="ECO:0007669"/>
    <property type="project" value="UniProtKB-KW"/>
</dbReference>
<organism evidence="5 6">
    <name type="scientific">Monilinia laxa</name>
    <name type="common">Brown rot fungus</name>
    <name type="synonym">Sclerotinia laxa</name>
    <dbReference type="NCBI Taxonomy" id="61186"/>
    <lineage>
        <taxon>Eukaryota</taxon>
        <taxon>Fungi</taxon>
        <taxon>Dikarya</taxon>
        <taxon>Ascomycota</taxon>
        <taxon>Pezizomycotina</taxon>
        <taxon>Leotiomycetes</taxon>
        <taxon>Helotiales</taxon>
        <taxon>Sclerotiniaceae</taxon>
        <taxon>Monilinia</taxon>
    </lineage>
</organism>
<dbReference type="InterPro" id="IPR017938">
    <property type="entry name" value="Riboflavin_synthase-like_b-brl"/>
</dbReference>
<evidence type="ECO:0000256" key="3">
    <source>
        <dbReference type="SAM" id="MobiDB-lite"/>
    </source>
</evidence>
<dbReference type="PROSITE" id="PS51384">
    <property type="entry name" value="FAD_FR"/>
    <property type="match status" value="1"/>
</dbReference>
<evidence type="ECO:0000256" key="2">
    <source>
        <dbReference type="ARBA" id="ARBA00023027"/>
    </source>
</evidence>
<feature type="domain" description="FAD-binding FR-type" evidence="4">
    <location>
        <begin position="42"/>
        <end position="193"/>
    </location>
</feature>
<comment type="caution">
    <text evidence="5">The sequence shown here is derived from an EMBL/GenBank/DDBJ whole genome shotgun (WGS) entry which is preliminary data.</text>
</comment>
<dbReference type="EMBL" id="VIGI01000008">
    <property type="protein sequence ID" value="KAB8297085.1"/>
    <property type="molecule type" value="Genomic_DNA"/>
</dbReference>